<dbReference type="Proteomes" id="UP001367676">
    <property type="component" value="Unassembled WGS sequence"/>
</dbReference>
<name>A0AAN9Y8B4_9HEMI</name>
<evidence type="ECO:0000313" key="1">
    <source>
        <dbReference type="EMBL" id="KAK7602811.1"/>
    </source>
</evidence>
<organism evidence="1 2">
    <name type="scientific">Parthenolecanium corni</name>
    <dbReference type="NCBI Taxonomy" id="536013"/>
    <lineage>
        <taxon>Eukaryota</taxon>
        <taxon>Metazoa</taxon>
        <taxon>Ecdysozoa</taxon>
        <taxon>Arthropoda</taxon>
        <taxon>Hexapoda</taxon>
        <taxon>Insecta</taxon>
        <taxon>Pterygota</taxon>
        <taxon>Neoptera</taxon>
        <taxon>Paraneoptera</taxon>
        <taxon>Hemiptera</taxon>
        <taxon>Sternorrhyncha</taxon>
        <taxon>Coccoidea</taxon>
        <taxon>Coccidae</taxon>
        <taxon>Parthenolecanium</taxon>
    </lineage>
</organism>
<proteinExistence type="predicted"/>
<evidence type="ECO:0000313" key="2">
    <source>
        <dbReference type="Proteomes" id="UP001367676"/>
    </source>
</evidence>
<comment type="caution">
    <text evidence="1">The sequence shown here is derived from an EMBL/GenBank/DDBJ whole genome shotgun (WGS) entry which is preliminary data.</text>
</comment>
<dbReference type="EMBL" id="JBBCAQ010000007">
    <property type="protein sequence ID" value="KAK7602811.1"/>
    <property type="molecule type" value="Genomic_DNA"/>
</dbReference>
<dbReference type="AlphaFoldDB" id="A0AAN9Y8B4"/>
<protein>
    <submittedName>
        <fullName evidence="1">Uncharacterized protein</fullName>
    </submittedName>
</protein>
<accession>A0AAN9Y8B4</accession>
<keyword evidence="2" id="KW-1185">Reference proteome</keyword>
<reference evidence="1 2" key="1">
    <citation type="submission" date="2024-03" db="EMBL/GenBank/DDBJ databases">
        <title>Adaptation during the transition from Ophiocordyceps entomopathogen to insect associate is accompanied by gene loss and intensified selection.</title>
        <authorList>
            <person name="Ward C.M."/>
            <person name="Onetto C.A."/>
            <person name="Borneman A.R."/>
        </authorList>
    </citation>
    <scope>NUCLEOTIDE SEQUENCE [LARGE SCALE GENOMIC DNA]</scope>
    <source>
        <strain evidence="1">AWRI1</strain>
        <tissue evidence="1">Single Adult Female</tissue>
    </source>
</reference>
<sequence length="66" mass="7546">MGKKAYPNVPSNDSSLITGLCRSHEWRRPPPTTKGLHIAHTWWANWGLDWSAIDAIIRLIERPARV</sequence>
<gene>
    <name evidence="1" type="ORF">V9T40_006785</name>
</gene>